<dbReference type="EMBL" id="BHZC01000001">
    <property type="protein sequence ID" value="GCD37774.1"/>
    <property type="molecule type" value="Genomic_DNA"/>
</dbReference>
<dbReference type="RefSeq" id="WP_125047146.1">
    <property type="nucleotide sequence ID" value="NZ_BHZC01000001.1"/>
</dbReference>
<dbReference type="Gene3D" id="2.80.10.50">
    <property type="match status" value="1"/>
</dbReference>
<comment type="caution">
    <text evidence="3">The sequence shown here is derived from an EMBL/GenBank/DDBJ whole genome shotgun (WGS) entry which is preliminary data.</text>
</comment>
<name>A0A7U9KYJ0_9ACTN</name>
<proteinExistence type="predicted"/>
<dbReference type="GeneID" id="95624369"/>
<dbReference type="Proteomes" id="UP000287830">
    <property type="component" value="Unassembled WGS sequence"/>
</dbReference>
<dbReference type="InterPro" id="IPR036195">
    <property type="entry name" value="AbfB_ABD_sf"/>
</dbReference>
<evidence type="ECO:0000259" key="2">
    <source>
        <dbReference type="Pfam" id="PF05270"/>
    </source>
</evidence>
<dbReference type="GO" id="GO:0046373">
    <property type="term" value="P:L-arabinose metabolic process"/>
    <property type="evidence" value="ECO:0007669"/>
    <property type="project" value="InterPro"/>
</dbReference>
<accession>A0A7U9KYJ0</accession>
<dbReference type="GO" id="GO:0046556">
    <property type="term" value="F:alpha-L-arabinofuranosidase activity"/>
    <property type="evidence" value="ECO:0007669"/>
    <property type="project" value="InterPro"/>
</dbReference>
<organism evidence="3 4">
    <name type="scientific">Streptomyces chrestomyceticus JCM 4735</name>
    <dbReference type="NCBI Taxonomy" id="1306181"/>
    <lineage>
        <taxon>Bacteria</taxon>
        <taxon>Bacillati</taxon>
        <taxon>Actinomycetota</taxon>
        <taxon>Actinomycetes</taxon>
        <taxon>Kitasatosporales</taxon>
        <taxon>Streptomycetaceae</taxon>
        <taxon>Streptomyces</taxon>
    </lineage>
</organism>
<feature type="domain" description="Alpha-L-arabinofuranosidase B arabinose-binding" evidence="2">
    <location>
        <begin position="391"/>
        <end position="523"/>
    </location>
</feature>
<protein>
    <submittedName>
        <fullName evidence="3">Alpha-N-arabinofuranosidase</fullName>
    </submittedName>
</protein>
<gene>
    <name evidence="3" type="primary">abfA_2</name>
    <name evidence="3" type="ORF">OEIGOIKO_05580</name>
</gene>
<dbReference type="Pfam" id="PF05270">
    <property type="entry name" value="AbfB"/>
    <property type="match status" value="1"/>
</dbReference>
<sequence>MNKSNIGPARAGSLRARRLVAHAIVTATALAAVSGMVAPVGAFAAPSDVVSAADVIRTSESDRVGAGRKIEYEVTAEQLGLSDRDFIIMLWGKAMDAGDKWEAVCRAAEKAIASASADDHVRFITTGIGEARELDWQREQEQKSADRMARKLKSQALIAVGIPVNPDLLTLSDDNFIRAIMLHDAASPEVKKAASRALGDKDPAVWRAFIADGAREAHDRDMENERKELEEKDRDEARRRAELDARRSAASLFDLELSEAMKNSGDDDFIRTLFNSIKAEDRSTVLYDATLKALSSSDPADWRTYIHSGAKQARKRDSEIAAEKKAKEDLDKVRTIRADAANTGVHPNLVAAADKALKGSPGDVAAFLREGQGRALRQSLQSGNPKLSGWYLRQSSVDGGNSFLTPVSAKSKETDREDATWVVTKALVKAPGCYSFESVRKPGHYLSLKDSRVRIALNDKSEGFLNGATWCVHVTKAGTTFESKAKAGHMLRQYKGDLYAAVKNGKRAYDTAKDFELDTTWNISTPLAG</sequence>
<feature type="region of interest" description="Disordered" evidence="1">
    <location>
        <begin position="217"/>
        <end position="240"/>
    </location>
</feature>
<evidence type="ECO:0000256" key="1">
    <source>
        <dbReference type="SAM" id="MobiDB-lite"/>
    </source>
</evidence>
<dbReference type="AlphaFoldDB" id="A0A7U9KYJ0"/>
<evidence type="ECO:0000313" key="4">
    <source>
        <dbReference type="Proteomes" id="UP000287830"/>
    </source>
</evidence>
<evidence type="ECO:0000313" key="3">
    <source>
        <dbReference type="EMBL" id="GCD37774.1"/>
    </source>
</evidence>
<dbReference type="OrthoDB" id="3635032at2"/>
<dbReference type="InterPro" id="IPR007934">
    <property type="entry name" value="AbfB_ABD"/>
</dbReference>
<reference evidence="3 4" key="1">
    <citation type="submission" date="2018-11" db="EMBL/GenBank/DDBJ databases">
        <title>Whole genome sequence of Streptomyces chrestomyceticus NBRC 13444(T).</title>
        <authorList>
            <person name="Komaki H."/>
            <person name="Tamura T."/>
        </authorList>
    </citation>
    <scope>NUCLEOTIDE SEQUENCE [LARGE SCALE GENOMIC DNA]</scope>
    <source>
        <strain evidence="3 4">NBRC 13444</strain>
    </source>
</reference>
<dbReference type="SUPFAM" id="SSF110221">
    <property type="entry name" value="AbfB domain"/>
    <property type="match status" value="1"/>
</dbReference>